<feature type="coiled-coil region" evidence="10">
    <location>
        <begin position="533"/>
        <end position="560"/>
    </location>
</feature>
<dbReference type="RefSeq" id="WP_084184282.1">
    <property type="nucleotide sequence ID" value="NZ_BSOO01000017.1"/>
</dbReference>
<protein>
    <submittedName>
        <fullName evidence="14">Potassium efflux system protein</fullName>
    </submittedName>
</protein>
<dbReference type="InterPro" id="IPR006153">
    <property type="entry name" value="Cation/H_exchanger_TM"/>
</dbReference>
<keyword evidence="5 11" id="KW-0812">Transmembrane</keyword>
<dbReference type="EMBL" id="BSOO01000017">
    <property type="protein sequence ID" value="GLR48062.1"/>
    <property type="molecule type" value="Genomic_DNA"/>
</dbReference>
<evidence type="ECO:0000256" key="2">
    <source>
        <dbReference type="ARBA" id="ARBA00022448"/>
    </source>
</evidence>
<feature type="transmembrane region" description="Helical" evidence="11">
    <location>
        <begin position="183"/>
        <end position="206"/>
    </location>
</feature>
<evidence type="ECO:0000256" key="3">
    <source>
        <dbReference type="ARBA" id="ARBA00022449"/>
    </source>
</evidence>
<keyword evidence="4" id="KW-0633">Potassium transport</keyword>
<feature type="transmembrane region" description="Helical" evidence="11">
    <location>
        <begin position="6"/>
        <end position="22"/>
    </location>
</feature>
<dbReference type="InterPro" id="IPR003148">
    <property type="entry name" value="RCK_N"/>
</dbReference>
<evidence type="ECO:0000259" key="12">
    <source>
        <dbReference type="Pfam" id="PF00999"/>
    </source>
</evidence>
<dbReference type="InterPro" id="IPR038770">
    <property type="entry name" value="Na+/solute_symporter_sf"/>
</dbReference>
<dbReference type="Pfam" id="PF02254">
    <property type="entry name" value="TrkA_N"/>
    <property type="match status" value="1"/>
</dbReference>
<name>A0ABQ5Z7X0_9SPHN</name>
<dbReference type="PRINTS" id="PR00335">
    <property type="entry name" value="KUPTAKETRKA"/>
</dbReference>
<evidence type="ECO:0000256" key="4">
    <source>
        <dbReference type="ARBA" id="ARBA00022538"/>
    </source>
</evidence>
<feature type="transmembrane region" description="Helical" evidence="11">
    <location>
        <begin position="54"/>
        <end position="73"/>
    </location>
</feature>
<dbReference type="Pfam" id="PF00999">
    <property type="entry name" value="Na_H_Exchanger"/>
    <property type="match status" value="1"/>
</dbReference>
<keyword evidence="9 11" id="KW-0472">Membrane</keyword>
<keyword evidence="15" id="KW-1185">Reference proteome</keyword>
<proteinExistence type="predicted"/>
<dbReference type="InterPro" id="IPR036291">
    <property type="entry name" value="NAD(P)-bd_dom_sf"/>
</dbReference>
<evidence type="ECO:0000313" key="15">
    <source>
        <dbReference type="Proteomes" id="UP001156703"/>
    </source>
</evidence>
<feature type="transmembrane region" description="Helical" evidence="11">
    <location>
        <begin position="29"/>
        <end position="48"/>
    </location>
</feature>
<evidence type="ECO:0000256" key="7">
    <source>
        <dbReference type="ARBA" id="ARBA00022989"/>
    </source>
</evidence>
<feature type="domain" description="Cation/H+ exchanger transmembrane" evidence="12">
    <location>
        <begin position="14"/>
        <end position="374"/>
    </location>
</feature>
<feature type="transmembrane region" description="Helical" evidence="11">
    <location>
        <begin position="358"/>
        <end position="380"/>
    </location>
</feature>
<feature type="transmembrane region" description="Helical" evidence="11">
    <location>
        <begin position="151"/>
        <end position="171"/>
    </location>
</feature>
<keyword evidence="3" id="KW-0050">Antiport</keyword>
<keyword evidence="7 11" id="KW-1133">Transmembrane helix</keyword>
<keyword evidence="2" id="KW-0813">Transport</keyword>
<feature type="domain" description="RCK N-terminal" evidence="13">
    <location>
        <begin position="402"/>
        <end position="505"/>
    </location>
</feature>
<keyword evidence="6" id="KW-0630">Potassium</keyword>
<evidence type="ECO:0000256" key="8">
    <source>
        <dbReference type="ARBA" id="ARBA00023065"/>
    </source>
</evidence>
<feature type="transmembrane region" description="Helical" evidence="11">
    <location>
        <begin position="266"/>
        <end position="283"/>
    </location>
</feature>
<keyword evidence="8" id="KW-0406">Ion transport</keyword>
<keyword evidence="10" id="KW-0175">Coiled coil</keyword>
<evidence type="ECO:0000259" key="13">
    <source>
        <dbReference type="Pfam" id="PF02254"/>
    </source>
</evidence>
<dbReference type="SUPFAM" id="SSF51735">
    <property type="entry name" value="NAD(P)-binding Rossmann-fold domains"/>
    <property type="match status" value="1"/>
</dbReference>
<feature type="transmembrane region" description="Helical" evidence="11">
    <location>
        <begin position="110"/>
        <end position="131"/>
    </location>
</feature>
<dbReference type="Proteomes" id="UP001156703">
    <property type="component" value="Unassembled WGS sequence"/>
</dbReference>
<accession>A0ABQ5Z7X0</accession>
<feature type="transmembrane region" description="Helical" evidence="11">
    <location>
        <begin position="325"/>
        <end position="346"/>
    </location>
</feature>
<evidence type="ECO:0000256" key="1">
    <source>
        <dbReference type="ARBA" id="ARBA00004141"/>
    </source>
</evidence>
<feature type="transmembrane region" description="Helical" evidence="11">
    <location>
        <begin position="218"/>
        <end position="246"/>
    </location>
</feature>
<dbReference type="PANTHER" id="PTHR46157">
    <property type="entry name" value="K(+) EFFLUX ANTIPORTER 3, CHLOROPLASTIC"/>
    <property type="match status" value="1"/>
</dbReference>
<dbReference type="Gene3D" id="1.20.1530.20">
    <property type="match status" value="1"/>
</dbReference>
<dbReference type="Gene3D" id="3.40.50.720">
    <property type="entry name" value="NAD(P)-binding Rossmann-like Domain"/>
    <property type="match status" value="1"/>
</dbReference>
<organism evidence="14 15">
    <name type="scientific">Sphingomonas astaxanthinifaciens DSM 22298</name>
    <dbReference type="NCBI Taxonomy" id="1123267"/>
    <lineage>
        <taxon>Bacteria</taxon>
        <taxon>Pseudomonadati</taxon>
        <taxon>Pseudomonadota</taxon>
        <taxon>Alphaproteobacteria</taxon>
        <taxon>Sphingomonadales</taxon>
        <taxon>Sphingomonadaceae</taxon>
        <taxon>Sphingomonas</taxon>
    </lineage>
</organism>
<feature type="transmembrane region" description="Helical" evidence="11">
    <location>
        <begin position="85"/>
        <end position="104"/>
    </location>
</feature>
<sequence>MTGILLWLTVLLCTALLFVMIFRRLGLGATLGYIVGGIVVGPSVLNVAGDAEAINSVAEIGIALLLFLVGLELQPSRLWRLKKEIFGLGLGQLLAAGAALAVMAKFVLGLGWGPAAAIGLALGLSSTAQVLPMLRSTGELNTPYGERAFSILLLQDLALIPLITLTAALSVGGDPDAPSGWEMTGLTVAAVVGLVLAGRFLVAPLYRLIGRLGERELFVVAGLTTVIGSAALMHSLHLSVALGAFVAGVMLAESPYRHELESDVEPFRSILLGLFFMSVGMLLDLRVIADQPLKVLGMAAAVIALKIAVLYPIARAFGSRPGRAITLSMLLSQAGEFGFVLFASAASGRMISQEQASLLGAVVTASMVATPFLMRLIGFLQTRQPQKHVDLEGPEFSPETNVIVVGYGRFGQTVGQMLMAKRVPVTLIDLKASQIELAGEFGVKVYYGDGTRIDLLRTAGAAEAEAILFCHDDPDFGREQLAPILEAFPQAAVMVRVFDRRQSMALDGCDVLLLQREVFESAVAMGRSALGALGIAEREVARVERAYRQLDEERLKAQAASGDLRVGKETSFAFRPLDDEVVGDG</sequence>
<evidence type="ECO:0000256" key="9">
    <source>
        <dbReference type="ARBA" id="ARBA00023136"/>
    </source>
</evidence>
<evidence type="ECO:0000313" key="14">
    <source>
        <dbReference type="EMBL" id="GLR48062.1"/>
    </source>
</evidence>
<evidence type="ECO:0000256" key="11">
    <source>
        <dbReference type="SAM" id="Phobius"/>
    </source>
</evidence>
<evidence type="ECO:0000256" key="5">
    <source>
        <dbReference type="ARBA" id="ARBA00022692"/>
    </source>
</evidence>
<comment type="caution">
    <text evidence="14">The sequence shown here is derived from an EMBL/GenBank/DDBJ whole genome shotgun (WGS) entry which is preliminary data.</text>
</comment>
<dbReference type="InterPro" id="IPR006036">
    <property type="entry name" value="K_uptake_TrkA"/>
</dbReference>
<evidence type="ECO:0000256" key="6">
    <source>
        <dbReference type="ARBA" id="ARBA00022958"/>
    </source>
</evidence>
<gene>
    <name evidence="14" type="ORF">GCM10007925_17750</name>
</gene>
<evidence type="ECO:0000256" key="10">
    <source>
        <dbReference type="SAM" id="Coils"/>
    </source>
</evidence>
<comment type="subcellular location">
    <subcellularLocation>
        <location evidence="1">Membrane</location>
        <topology evidence="1">Multi-pass membrane protein</topology>
    </subcellularLocation>
</comment>
<reference evidence="15" key="1">
    <citation type="journal article" date="2019" name="Int. J. Syst. Evol. Microbiol.">
        <title>The Global Catalogue of Microorganisms (GCM) 10K type strain sequencing project: providing services to taxonomists for standard genome sequencing and annotation.</title>
        <authorList>
            <consortium name="The Broad Institute Genomics Platform"/>
            <consortium name="The Broad Institute Genome Sequencing Center for Infectious Disease"/>
            <person name="Wu L."/>
            <person name="Ma J."/>
        </authorList>
    </citation>
    <scope>NUCLEOTIDE SEQUENCE [LARGE SCALE GENOMIC DNA]</scope>
    <source>
        <strain evidence="15">NBRC 102146</strain>
    </source>
</reference>
<dbReference type="PANTHER" id="PTHR46157:SF8">
    <property type="entry name" value="GLUTATHIONE-REGULATED POTASSIUM-EFFLUX SYSTEM PROTEIN"/>
    <property type="match status" value="1"/>
</dbReference>
<feature type="transmembrane region" description="Helical" evidence="11">
    <location>
        <begin position="295"/>
        <end position="313"/>
    </location>
</feature>